<name>A0A507AF80_9PEZI</name>
<dbReference type="GO" id="GO:0030414">
    <property type="term" value="F:peptidase inhibitor activity"/>
    <property type="evidence" value="ECO:0007669"/>
    <property type="project" value="TreeGrafter"/>
</dbReference>
<evidence type="ECO:0000256" key="1">
    <source>
        <dbReference type="SAM" id="MobiDB-lite"/>
    </source>
</evidence>
<keyword evidence="3" id="KW-1185">Reference proteome</keyword>
<feature type="region of interest" description="Disordered" evidence="1">
    <location>
        <begin position="1"/>
        <end position="21"/>
    </location>
</feature>
<dbReference type="InterPro" id="IPR035810">
    <property type="entry name" value="PEBP_euk"/>
</dbReference>
<dbReference type="OrthoDB" id="2506647at2759"/>
<gene>
    <name evidence="2" type="ORF">E0L32_010202</name>
</gene>
<dbReference type="FunCoup" id="A0A507AF80">
    <property type="interactions" value="1379"/>
</dbReference>
<dbReference type="PANTHER" id="PTHR11362:SF78">
    <property type="entry name" value="PROTEASE INHIBITOR"/>
    <property type="match status" value="1"/>
</dbReference>
<dbReference type="RefSeq" id="XP_030989846.1">
    <property type="nucleotide sequence ID" value="XM_031132794.1"/>
</dbReference>
<dbReference type="CDD" id="cd00866">
    <property type="entry name" value="PEBP_euk"/>
    <property type="match status" value="1"/>
</dbReference>
<proteinExistence type="predicted"/>
<dbReference type="InParanoid" id="A0A507AF80"/>
<dbReference type="GeneID" id="41977649"/>
<dbReference type="STRING" id="1093900.A0A507AF80"/>
<accession>A0A507AF80</accession>
<dbReference type="Pfam" id="PF01161">
    <property type="entry name" value="PBP"/>
    <property type="match status" value="1"/>
</dbReference>
<dbReference type="GO" id="GO:0046578">
    <property type="term" value="P:regulation of Ras protein signal transduction"/>
    <property type="evidence" value="ECO:0007669"/>
    <property type="project" value="TreeGrafter"/>
</dbReference>
<dbReference type="InterPro" id="IPR008914">
    <property type="entry name" value="PEBP"/>
</dbReference>
<dbReference type="Gene3D" id="3.90.280.10">
    <property type="entry name" value="PEBP-like"/>
    <property type="match status" value="1"/>
</dbReference>
<evidence type="ECO:0000313" key="2">
    <source>
        <dbReference type="EMBL" id="TPX08135.1"/>
    </source>
</evidence>
<dbReference type="Proteomes" id="UP000319257">
    <property type="component" value="Unassembled WGS sequence"/>
</dbReference>
<dbReference type="GO" id="GO:0005543">
    <property type="term" value="F:phospholipid binding"/>
    <property type="evidence" value="ECO:0007669"/>
    <property type="project" value="TreeGrafter"/>
</dbReference>
<evidence type="ECO:0008006" key="4">
    <source>
        <dbReference type="Google" id="ProtNLM"/>
    </source>
</evidence>
<dbReference type="GO" id="GO:0030162">
    <property type="term" value="P:regulation of proteolysis"/>
    <property type="evidence" value="ECO:0007669"/>
    <property type="project" value="TreeGrafter"/>
</dbReference>
<protein>
    <recommendedName>
        <fullName evidence="4">PEBP-like protein</fullName>
    </recommendedName>
</protein>
<dbReference type="AlphaFoldDB" id="A0A507AF80"/>
<evidence type="ECO:0000313" key="3">
    <source>
        <dbReference type="Proteomes" id="UP000319257"/>
    </source>
</evidence>
<dbReference type="SUPFAM" id="SSF49777">
    <property type="entry name" value="PEBP-like"/>
    <property type="match status" value="1"/>
</dbReference>
<comment type="caution">
    <text evidence="2">The sequence shown here is derived from an EMBL/GenBank/DDBJ whole genome shotgun (WGS) entry which is preliminary data.</text>
</comment>
<organism evidence="2 3">
    <name type="scientific">Thyridium curvatum</name>
    <dbReference type="NCBI Taxonomy" id="1093900"/>
    <lineage>
        <taxon>Eukaryota</taxon>
        <taxon>Fungi</taxon>
        <taxon>Dikarya</taxon>
        <taxon>Ascomycota</taxon>
        <taxon>Pezizomycotina</taxon>
        <taxon>Sordariomycetes</taxon>
        <taxon>Sordariomycetidae</taxon>
        <taxon>Thyridiales</taxon>
        <taxon>Thyridiaceae</taxon>
        <taxon>Thyridium</taxon>
    </lineage>
</organism>
<sequence length="188" mass="19842">MGKETPSLQLALSRPGQPTTLRATFPSGATVTENGVSLTPAQAKEPPTWSVPGTLAKPGQKYMVLATDLDAPFPSLPLLGPILHGLQLDLTASSSKGPDDGGWTALETSAKPVVPYIGPGPPPMSSAHRYVFMLFEQPEGLDAGKVRGLLGLKEEIPVTSRMFWKQEQAEAKMGLGKAVAGCYFLSKA</sequence>
<reference evidence="2 3" key="1">
    <citation type="submission" date="2019-06" db="EMBL/GenBank/DDBJ databases">
        <title>Draft genome sequence of the filamentous fungus Phialemoniopsis curvata isolated from diesel fuel.</title>
        <authorList>
            <person name="Varaljay V.A."/>
            <person name="Lyon W.J."/>
            <person name="Crouch A.L."/>
            <person name="Drake C.E."/>
            <person name="Hollomon J.M."/>
            <person name="Nadeau L.J."/>
            <person name="Nunn H.S."/>
            <person name="Stevenson B.S."/>
            <person name="Bojanowski C.L."/>
            <person name="Crookes-Goodson W.J."/>
        </authorList>
    </citation>
    <scope>NUCLEOTIDE SEQUENCE [LARGE SCALE GENOMIC DNA]</scope>
    <source>
        <strain evidence="2 3">D216</strain>
    </source>
</reference>
<dbReference type="PANTHER" id="PTHR11362">
    <property type="entry name" value="PHOSPHATIDYLETHANOLAMINE-BINDING PROTEIN"/>
    <property type="match status" value="1"/>
</dbReference>
<dbReference type="InterPro" id="IPR036610">
    <property type="entry name" value="PEBP-like_sf"/>
</dbReference>
<dbReference type="EMBL" id="SKBQ01000080">
    <property type="protein sequence ID" value="TPX08135.1"/>
    <property type="molecule type" value="Genomic_DNA"/>
</dbReference>